<comment type="caution">
    <text evidence="3">The sequence shown here is derived from an EMBL/GenBank/DDBJ whole genome shotgun (WGS) entry which is preliminary data.</text>
</comment>
<dbReference type="GO" id="GO:0016020">
    <property type="term" value="C:membrane"/>
    <property type="evidence" value="ECO:0007669"/>
    <property type="project" value="TreeGrafter"/>
</dbReference>
<dbReference type="InterPro" id="IPR029058">
    <property type="entry name" value="AB_hydrolase_fold"/>
</dbReference>
<keyword evidence="4" id="KW-1185">Reference proteome</keyword>
<reference evidence="3 4" key="1">
    <citation type="submission" date="2019-03" db="EMBL/GenBank/DDBJ databases">
        <title>Ramlibacter rhizophilus CCTCC AB2015357, whole genome shotgun sequence.</title>
        <authorList>
            <person name="Zhang X."/>
            <person name="Feng G."/>
            <person name="Zhu H."/>
        </authorList>
    </citation>
    <scope>NUCLEOTIDE SEQUENCE [LARGE SCALE GENOMIC DNA]</scope>
    <source>
        <strain evidence="3 4">CCTCC AB2015357</strain>
    </source>
</reference>
<dbReference type="PANTHER" id="PTHR43798">
    <property type="entry name" value="MONOACYLGLYCEROL LIPASE"/>
    <property type="match status" value="1"/>
</dbReference>
<dbReference type="SUPFAM" id="SSF53474">
    <property type="entry name" value="alpha/beta-Hydrolases"/>
    <property type="match status" value="1"/>
</dbReference>
<dbReference type="AlphaFoldDB" id="A0A4Z0BX48"/>
<dbReference type="GO" id="GO:0016787">
    <property type="term" value="F:hydrolase activity"/>
    <property type="evidence" value="ECO:0007669"/>
    <property type="project" value="UniProtKB-KW"/>
</dbReference>
<dbReference type="Proteomes" id="UP000297564">
    <property type="component" value="Unassembled WGS sequence"/>
</dbReference>
<dbReference type="InterPro" id="IPR050266">
    <property type="entry name" value="AB_hydrolase_sf"/>
</dbReference>
<name>A0A4Z0BX48_9BURK</name>
<protein>
    <submittedName>
        <fullName evidence="3">Alpha/beta hydrolase</fullName>
    </submittedName>
</protein>
<gene>
    <name evidence="3" type="ORF">EZ242_06300</name>
</gene>
<dbReference type="InterPro" id="IPR000639">
    <property type="entry name" value="Epox_hydrolase-like"/>
</dbReference>
<dbReference type="InterPro" id="IPR000073">
    <property type="entry name" value="AB_hydrolase_1"/>
</dbReference>
<dbReference type="PANTHER" id="PTHR43798:SF31">
    <property type="entry name" value="AB HYDROLASE SUPERFAMILY PROTEIN YCLE"/>
    <property type="match status" value="1"/>
</dbReference>
<keyword evidence="1 3" id="KW-0378">Hydrolase</keyword>
<dbReference type="OrthoDB" id="3663240at2"/>
<feature type="domain" description="AB hydrolase-1" evidence="2">
    <location>
        <begin position="24"/>
        <end position="265"/>
    </location>
</feature>
<evidence type="ECO:0000313" key="4">
    <source>
        <dbReference type="Proteomes" id="UP000297564"/>
    </source>
</evidence>
<evidence type="ECO:0000259" key="2">
    <source>
        <dbReference type="Pfam" id="PF12697"/>
    </source>
</evidence>
<proteinExistence type="predicted"/>
<evidence type="ECO:0000313" key="3">
    <source>
        <dbReference type="EMBL" id="TFZ03481.1"/>
    </source>
</evidence>
<dbReference type="EMBL" id="SMLL01000002">
    <property type="protein sequence ID" value="TFZ03481.1"/>
    <property type="molecule type" value="Genomic_DNA"/>
</dbReference>
<evidence type="ECO:0000256" key="1">
    <source>
        <dbReference type="ARBA" id="ARBA00022801"/>
    </source>
</evidence>
<accession>A0A4Z0BX48</accession>
<sequence>MMERVRLSNGVELHYERAGRGTPLVFIHGAMGDWRSWEAQWPAFTAGYDCITYSRRYSFPNRNDMPSPDHSALHEAEDLRLMLDALDVERAILVGSSYGGFTALALAVSQPQRVRALVAVEPPMMRYAELSEAGRTARAAFRRETIEPANAAFRGGDDELAGRIMTGGINGAQAPASSPQQMQRRLQNLRAMRMLALSTDEFPLLAPAQLAALPMPVMLLSGESTAPIHREIFANLAEAMPQATVLRVPGAGHGVSREQPGFFNERVLDFLKRVA</sequence>
<dbReference type="PRINTS" id="PR00412">
    <property type="entry name" value="EPOXHYDRLASE"/>
</dbReference>
<dbReference type="Pfam" id="PF12697">
    <property type="entry name" value="Abhydrolase_6"/>
    <property type="match status" value="1"/>
</dbReference>
<organism evidence="3 4">
    <name type="scientific">Ramlibacter rhizophilus</name>
    <dbReference type="NCBI Taxonomy" id="1781167"/>
    <lineage>
        <taxon>Bacteria</taxon>
        <taxon>Pseudomonadati</taxon>
        <taxon>Pseudomonadota</taxon>
        <taxon>Betaproteobacteria</taxon>
        <taxon>Burkholderiales</taxon>
        <taxon>Comamonadaceae</taxon>
        <taxon>Ramlibacter</taxon>
    </lineage>
</organism>
<dbReference type="Gene3D" id="3.40.50.1820">
    <property type="entry name" value="alpha/beta hydrolase"/>
    <property type="match status" value="1"/>
</dbReference>